<dbReference type="AlphaFoldDB" id="A0A541BLP2"/>
<accession>A0A541BLP2</accession>
<evidence type="ECO:0008006" key="3">
    <source>
        <dbReference type="Google" id="ProtNLM"/>
    </source>
</evidence>
<reference evidence="1 2" key="1">
    <citation type="submission" date="2019-06" db="EMBL/GenBank/DDBJ databases">
        <title>Rhodococcus spaelei sp. nov., isolated from a cave.</title>
        <authorList>
            <person name="Lee S.D."/>
        </authorList>
    </citation>
    <scope>NUCLEOTIDE SEQUENCE [LARGE SCALE GENOMIC DNA]</scope>
    <source>
        <strain evidence="1 2">C9-5</strain>
    </source>
</reference>
<dbReference type="Proteomes" id="UP000316256">
    <property type="component" value="Unassembled WGS sequence"/>
</dbReference>
<comment type="caution">
    <text evidence="1">The sequence shown here is derived from an EMBL/GenBank/DDBJ whole genome shotgun (WGS) entry which is preliminary data.</text>
</comment>
<evidence type="ECO:0000313" key="1">
    <source>
        <dbReference type="EMBL" id="TQF73218.1"/>
    </source>
</evidence>
<sequence>MDPEERFSALVDHFEGAPGVTAPGVGGTRGFGSAALKVNGSIFAMLSHGRLVVKLPRERVVSLIADGVGSPYDAGKGVPMKEWMSVAGGTDELWRALGREALDFVGARRR</sequence>
<proteinExistence type="predicted"/>
<evidence type="ECO:0000313" key="2">
    <source>
        <dbReference type="Proteomes" id="UP000316256"/>
    </source>
</evidence>
<keyword evidence="2" id="KW-1185">Reference proteome</keyword>
<organism evidence="1 2">
    <name type="scientific">Rhodococcus spelaei</name>
    <dbReference type="NCBI Taxonomy" id="2546320"/>
    <lineage>
        <taxon>Bacteria</taxon>
        <taxon>Bacillati</taxon>
        <taxon>Actinomycetota</taxon>
        <taxon>Actinomycetes</taxon>
        <taxon>Mycobacteriales</taxon>
        <taxon>Nocardiaceae</taxon>
        <taxon>Rhodococcus</taxon>
    </lineage>
</organism>
<dbReference type="EMBL" id="VIGH01000003">
    <property type="protein sequence ID" value="TQF73218.1"/>
    <property type="molecule type" value="Genomic_DNA"/>
</dbReference>
<gene>
    <name evidence="1" type="ORF">FK531_06690</name>
</gene>
<name>A0A541BLP2_9NOCA</name>
<dbReference type="OrthoDB" id="8779526at2"/>
<protein>
    <recommendedName>
        <fullName evidence="3">TfoX N-terminal domain-containing protein</fullName>
    </recommendedName>
</protein>
<dbReference type="RefSeq" id="WP_142096772.1">
    <property type="nucleotide sequence ID" value="NZ_VIGH01000003.1"/>
</dbReference>